<gene>
    <name evidence="2" type="ORF">Taro_035704</name>
</gene>
<evidence type="ECO:0000313" key="3">
    <source>
        <dbReference type="Proteomes" id="UP000652761"/>
    </source>
</evidence>
<feature type="region of interest" description="Disordered" evidence="1">
    <location>
        <begin position="1"/>
        <end position="159"/>
    </location>
</feature>
<proteinExistence type="predicted"/>
<dbReference type="AlphaFoldDB" id="A0A843VV87"/>
<protein>
    <submittedName>
        <fullName evidence="2">Uncharacterized protein</fullName>
    </submittedName>
</protein>
<accession>A0A843VV87</accession>
<reference evidence="2" key="1">
    <citation type="submission" date="2017-07" db="EMBL/GenBank/DDBJ databases">
        <title>Taro Niue Genome Assembly and Annotation.</title>
        <authorList>
            <person name="Atibalentja N."/>
            <person name="Keating K."/>
            <person name="Fields C.J."/>
        </authorList>
    </citation>
    <scope>NUCLEOTIDE SEQUENCE</scope>
    <source>
        <strain evidence="2">Niue_2</strain>
        <tissue evidence="2">Leaf</tissue>
    </source>
</reference>
<feature type="compositionally biased region" description="Basic and acidic residues" evidence="1">
    <location>
        <begin position="103"/>
        <end position="118"/>
    </location>
</feature>
<dbReference type="EMBL" id="NMUH01002945">
    <property type="protein sequence ID" value="MQM02933.1"/>
    <property type="molecule type" value="Genomic_DNA"/>
</dbReference>
<feature type="compositionally biased region" description="Basic and acidic residues" evidence="1">
    <location>
        <begin position="43"/>
        <end position="59"/>
    </location>
</feature>
<evidence type="ECO:0000256" key="1">
    <source>
        <dbReference type="SAM" id="MobiDB-lite"/>
    </source>
</evidence>
<comment type="caution">
    <text evidence="2">The sequence shown here is derived from an EMBL/GenBank/DDBJ whole genome shotgun (WGS) entry which is preliminary data.</text>
</comment>
<sequence>MLTTHTASNARRNKLPPRPSAMNSYESESLPEESRGRTPNPHQQERAQESLRENEEPNPRRAFTTPRPPPPRSTRRATTLHEPPPLRQARTARGGEGELLLPGEEKEGEMQKEGEGVPDKAFSLRSPRWASRYQPRALRQPDRSVCHACHSDRHQTTKK</sequence>
<keyword evidence="3" id="KW-1185">Reference proteome</keyword>
<feature type="compositionally biased region" description="Polar residues" evidence="1">
    <location>
        <begin position="1"/>
        <end position="10"/>
    </location>
</feature>
<evidence type="ECO:0000313" key="2">
    <source>
        <dbReference type="EMBL" id="MQM02933.1"/>
    </source>
</evidence>
<feature type="compositionally biased region" description="Basic and acidic residues" evidence="1">
    <location>
        <begin position="139"/>
        <end position="159"/>
    </location>
</feature>
<organism evidence="2 3">
    <name type="scientific">Colocasia esculenta</name>
    <name type="common">Wild taro</name>
    <name type="synonym">Arum esculentum</name>
    <dbReference type="NCBI Taxonomy" id="4460"/>
    <lineage>
        <taxon>Eukaryota</taxon>
        <taxon>Viridiplantae</taxon>
        <taxon>Streptophyta</taxon>
        <taxon>Embryophyta</taxon>
        <taxon>Tracheophyta</taxon>
        <taxon>Spermatophyta</taxon>
        <taxon>Magnoliopsida</taxon>
        <taxon>Liliopsida</taxon>
        <taxon>Araceae</taxon>
        <taxon>Aroideae</taxon>
        <taxon>Colocasieae</taxon>
        <taxon>Colocasia</taxon>
    </lineage>
</organism>
<name>A0A843VV87_COLES</name>
<dbReference type="Proteomes" id="UP000652761">
    <property type="component" value="Unassembled WGS sequence"/>
</dbReference>